<dbReference type="RefSeq" id="WP_072777066.1">
    <property type="nucleotide sequence ID" value="NZ_FQXC01000002.1"/>
</dbReference>
<feature type="transmembrane region" description="Helical" evidence="1">
    <location>
        <begin position="99"/>
        <end position="122"/>
    </location>
</feature>
<dbReference type="Pfam" id="PF04397">
    <property type="entry name" value="LytTR"/>
    <property type="match status" value="1"/>
</dbReference>
<proteinExistence type="predicted"/>
<keyword evidence="4" id="KW-1185">Reference proteome</keyword>
<evidence type="ECO:0000259" key="2">
    <source>
        <dbReference type="PROSITE" id="PS50930"/>
    </source>
</evidence>
<feature type="transmembrane region" description="Helical" evidence="1">
    <location>
        <begin position="134"/>
        <end position="152"/>
    </location>
</feature>
<organism evidence="3 4">
    <name type="scientific">Marivita hallyeonensis</name>
    <dbReference type="NCBI Taxonomy" id="996342"/>
    <lineage>
        <taxon>Bacteria</taxon>
        <taxon>Pseudomonadati</taxon>
        <taxon>Pseudomonadota</taxon>
        <taxon>Alphaproteobacteria</taxon>
        <taxon>Rhodobacterales</taxon>
        <taxon>Roseobacteraceae</taxon>
        <taxon>Marivita</taxon>
    </lineage>
</organism>
<dbReference type="Gene3D" id="2.40.50.1020">
    <property type="entry name" value="LytTr DNA-binding domain"/>
    <property type="match status" value="1"/>
</dbReference>
<keyword evidence="1" id="KW-1133">Transmembrane helix</keyword>
<gene>
    <name evidence="3" type="ORF">SAMN05443551_1708</name>
</gene>
<dbReference type="GO" id="GO:0003677">
    <property type="term" value="F:DNA binding"/>
    <property type="evidence" value="ECO:0007669"/>
    <property type="project" value="UniProtKB-KW"/>
</dbReference>
<evidence type="ECO:0000313" key="4">
    <source>
        <dbReference type="Proteomes" id="UP000184221"/>
    </source>
</evidence>
<dbReference type="Proteomes" id="UP000184221">
    <property type="component" value="Unassembled WGS sequence"/>
</dbReference>
<evidence type="ECO:0000313" key="3">
    <source>
        <dbReference type="EMBL" id="SHH24063.1"/>
    </source>
</evidence>
<feature type="transmembrane region" description="Helical" evidence="1">
    <location>
        <begin position="36"/>
        <end position="58"/>
    </location>
</feature>
<evidence type="ECO:0000256" key="1">
    <source>
        <dbReference type="SAM" id="Phobius"/>
    </source>
</evidence>
<feature type="domain" description="HTH LytTR-type" evidence="2">
    <location>
        <begin position="184"/>
        <end position="268"/>
    </location>
</feature>
<sequence>MTDLFTRELKFWDLTFSRVSFDLLTYARVLRHERTLIFISLCLLSFFATDPSGTRAYIPLWFDILLWPTAFMFYLAVYHLLLMAFSAASKRWPNLRAPLPVMGGISLLPTVFACEAAVTWISNGAYGRAILPQMIFFFLAVQALETVFFKFIMPNVRKELQRDSDARHVIVGGERLDLSGLIHVEAREHHVHLTFHDKQLMSRARLGDIVAQTRVEDGVQPHRSWWVARDPAITPERKGGRMILRLRDDTEVPVARTRVNDVQDWLQKHVRNGD</sequence>
<protein>
    <submittedName>
        <fullName evidence="3">LytTr DNA-binding domain-containing protein</fullName>
    </submittedName>
</protein>
<accession>A0A1M5RE25</accession>
<keyword evidence="1" id="KW-0472">Membrane</keyword>
<reference evidence="3 4" key="1">
    <citation type="submission" date="2016-11" db="EMBL/GenBank/DDBJ databases">
        <authorList>
            <person name="Jaros S."/>
            <person name="Januszkiewicz K."/>
            <person name="Wedrychowicz H."/>
        </authorList>
    </citation>
    <scope>NUCLEOTIDE SEQUENCE [LARGE SCALE GENOMIC DNA]</scope>
    <source>
        <strain evidence="3 4">DSM 29431</strain>
    </source>
</reference>
<feature type="transmembrane region" description="Helical" evidence="1">
    <location>
        <begin position="64"/>
        <end position="87"/>
    </location>
</feature>
<dbReference type="OrthoDB" id="7028951at2"/>
<dbReference type="PROSITE" id="PS50930">
    <property type="entry name" value="HTH_LYTTR"/>
    <property type="match status" value="1"/>
</dbReference>
<dbReference type="SMART" id="SM00850">
    <property type="entry name" value="LytTR"/>
    <property type="match status" value="1"/>
</dbReference>
<dbReference type="InterPro" id="IPR007492">
    <property type="entry name" value="LytTR_DNA-bd_dom"/>
</dbReference>
<dbReference type="STRING" id="996342.SAMN05443551_1708"/>
<dbReference type="EMBL" id="FQXC01000002">
    <property type="protein sequence ID" value="SHH24063.1"/>
    <property type="molecule type" value="Genomic_DNA"/>
</dbReference>
<keyword evidence="1" id="KW-0812">Transmembrane</keyword>
<dbReference type="AlphaFoldDB" id="A0A1M5RE25"/>
<name>A0A1M5RE25_9RHOB</name>
<keyword evidence="3" id="KW-0238">DNA-binding</keyword>